<feature type="domain" description="HTH CENPB-type" evidence="3">
    <location>
        <begin position="109"/>
        <end position="175"/>
    </location>
</feature>
<evidence type="ECO:0000256" key="1">
    <source>
        <dbReference type="ARBA" id="ARBA00023125"/>
    </source>
</evidence>
<dbReference type="OrthoDB" id="162969at2759"/>
<dbReference type="Gene3D" id="1.10.10.60">
    <property type="entry name" value="Homeodomain-like"/>
    <property type="match status" value="1"/>
</dbReference>
<reference evidence="4 5" key="1">
    <citation type="submission" date="2014-04" db="EMBL/GenBank/DDBJ databases">
        <authorList>
            <consortium name="DOE Joint Genome Institute"/>
            <person name="Kuo A."/>
            <person name="Kohler A."/>
            <person name="Jargeat P."/>
            <person name="Nagy L.G."/>
            <person name="Floudas D."/>
            <person name="Copeland A."/>
            <person name="Barry K.W."/>
            <person name="Cichocki N."/>
            <person name="Veneault-Fourrey C."/>
            <person name="LaButti K."/>
            <person name="Lindquist E.A."/>
            <person name="Lipzen A."/>
            <person name="Lundell T."/>
            <person name="Morin E."/>
            <person name="Murat C."/>
            <person name="Sun H."/>
            <person name="Tunlid A."/>
            <person name="Henrissat B."/>
            <person name="Grigoriev I.V."/>
            <person name="Hibbett D.S."/>
            <person name="Martin F."/>
            <person name="Nordberg H.P."/>
            <person name="Cantor M.N."/>
            <person name="Hua S.X."/>
        </authorList>
    </citation>
    <scope>NUCLEOTIDE SEQUENCE [LARGE SCALE GENOMIC DNA]</scope>
    <source>
        <strain evidence="4 5">Ve08.2h10</strain>
    </source>
</reference>
<gene>
    <name evidence="4" type="ORF">PAXRUDRAFT_167499</name>
</gene>
<dbReference type="InterPro" id="IPR006600">
    <property type="entry name" value="HTH_CenpB_DNA-bd_dom"/>
</dbReference>
<organism evidence="4 5">
    <name type="scientific">Paxillus rubicundulus Ve08.2h10</name>
    <dbReference type="NCBI Taxonomy" id="930991"/>
    <lineage>
        <taxon>Eukaryota</taxon>
        <taxon>Fungi</taxon>
        <taxon>Dikarya</taxon>
        <taxon>Basidiomycota</taxon>
        <taxon>Agaricomycotina</taxon>
        <taxon>Agaricomycetes</taxon>
        <taxon>Agaricomycetidae</taxon>
        <taxon>Boletales</taxon>
        <taxon>Paxilineae</taxon>
        <taxon>Paxillaceae</taxon>
        <taxon>Paxillus</taxon>
    </lineage>
</organism>
<dbReference type="HOGENOM" id="CLU_018294_8_0_1"/>
<evidence type="ECO:0000256" key="2">
    <source>
        <dbReference type="SAM" id="MobiDB-lite"/>
    </source>
</evidence>
<accession>A0A0D0D9Q5</accession>
<dbReference type="SUPFAM" id="SSF46689">
    <property type="entry name" value="Homeodomain-like"/>
    <property type="match status" value="1"/>
</dbReference>
<dbReference type="Proteomes" id="UP000054538">
    <property type="component" value="Unassembled WGS sequence"/>
</dbReference>
<feature type="region of interest" description="Disordered" evidence="2">
    <location>
        <begin position="1"/>
        <end position="30"/>
    </location>
</feature>
<dbReference type="AlphaFoldDB" id="A0A0D0D9Q5"/>
<keyword evidence="5" id="KW-1185">Reference proteome</keyword>
<protein>
    <recommendedName>
        <fullName evidence="3">HTH CENPB-type domain-containing protein</fullName>
    </recommendedName>
</protein>
<name>A0A0D0D9Q5_9AGAM</name>
<evidence type="ECO:0000313" key="5">
    <source>
        <dbReference type="Proteomes" id="UP000054538"/>
    </source>
</evidence>
<evidence type="ECO:0000313" key="4">
    <source>
        <dbReference type="EMBL" id="KIK77214.1"/>
    </source>
</evidence>
<dbReference type="GO" id="GO:0003677">
    <property type="term" value="F:DNA binding"/>
    <property type="evidence" value="ECO:0007669"/>
    <property type="project" value="UniProtKB-KW"/>
</dbReference>
<dbReference type="InParanoid" id="A0A0D0D9Q5"/>
<dbReference type="InterPro" id="IPR009057">
    <property type="entry name" value="Homeodomain-like_sf"/>
</dbReference>
<dbReference type="Pfam" id="PF03221">
    <property type="entry name" value="HTH_Tnp_Tc5"/>
    <property type="match status" value="1"/>
</dbReference>
<reference evidence="5" key="2">
    <citation type="submission" date="2015-01" db="EMBL/GenBank/DDBJ databases">
        <title>Evolutionary Origins and Diversification of the Mycorrhizal Mutualists.</title>
        <authorList>
            <consortium name="DOE Joint Genome Institute"/>
            <consortium name="Mycorrhizal Genomics Consortium"/>
            <person name="Kohler A."/>
            <person name="Kuo A."/>
            <person name="Nagy L.G."/>
            <person name="Floudas D."/>
            <person name="Copeland A."/>
            <person name="Barry K.W."/>
            <person name="Cichocki N."/>
            <person name="Veneault-Fourrey C."/>
            <person name="LaButti K."/>
            <person name="Lindquist E.A."/>
            <person name="Lipzen A."/>
            <person name="Lundell T."/>
            <person name="Morin E."/>
            <person name="Murat C."/>
            <person name="Riley R."/>
            <person name="Ohm R."/>
            <person name="Sun H."/>
            <person name="Tunlid A."/>
            <person name="Henrissat B."/>
            <person name="Grigoriev I.V."/>
            <person name="Hibbett D.S."/>
            <person name="Martin F."/>
        </authorList>
    </citation>
    <scope>NUCLEOTIDE SEQUENCE [LARGE SCALE GENOMIC DNA]</scope>
    <source>
        <strain evidence="5">Ve08.2h10</strain>
    </source>
</reference>
<dbReference type="PROSITE" id="PS51253">
    <property type="entry name" value="HTH_CENPB"/>
    <property type="match status" value="1"/>
</dbReference>
<dbReference type="EMBL" id="KN827082">
    <property type="protein sequence ID" value="KIK77214.1"/>
    <property type="molecule type" value="Genomic_DNA"/>
</dbReference>
<proteinExistence type="predicted"/>
<keyword evidence="1" id="KW-0238">DNA-binding</keyword>
<evidence type="ECO:0000259" key="3">
    <source>
        <dbReference type="PROSITE" id="PS51253"/>
    </source>
</evidence>
<sequence>MLNVKRKPWDKPTNHPLAPVKQQKHTQNVPATSIQLPQQTSLQNLTLSDWLSVYAYIDAHPGVSQANIVDHFQTCHEGALIFNQSTLSHKLRECPKMEACSNDNPTALASKRPWVVTRPDVECTLVLWVQDMEQKGETVSGPMLREKKKRFEDKFQVPEAEKLLGESWVQFDKMQ</sequence>